<protein>
    <submittedName>
        <fullName evidence="3">Methyltransferase domain-containing protein</fullName>
    </submittedName>
</protein>
<organism evidence="3 4">
    <name type="scientific">Rhodomicrobium udaipurense</name>
    <dbReference type="NCBI Taxonomy" id="1202716"/>
    <lineage>
        <taxon>Bacteria</taxon>
        <taxon>Pseudomonadati</taxon>
        <taxon>Pseudomonadota</taxon>
        <taxon>Alphaproteobacteria</taxon>
        <taxon>Hyphomicrobiales</taxon>
        <taxon>Hyphomicrobiaceae</taxon>
        <taxon>Rhodomicrobium</taxon>
    </lineage>
</organism>
<accession>A0A8I1GEK1</accession>
<dbReference type="GO" id="GO:0008757">
    <property type="term" value="F:S-adenosylmethionine-dependent methyltransferase activity"/>
    <property type="evidence" value="ECO:0007669"/>
    <property type="project" value="InterPro"/>
</dbReference>
<evidence type="ECO:0000256" key="1">
    <source>
        <dbReference type="SAM" id="MobiDB-lite"/>
    </source>
</evidence>
<reference evidence="3 4" key="1">
    <citation type="submission" date="2020-12" db="EMBL/GenBank/DDBJ databases">
        <title>Revised draft genomes of Rhodomicrobium vannielii ATCC 17100 and Rhodomicrobium udaipurense JA643.</title>
        <authorList>
            <person name="Conners E.M."/>
            <person name="Davenport E.J."/>
            <person name="Bose A."/>
        </authorList>
    </citation>
    <scope>NUCLEOTIDE SEQUENCE [LARGE SCALE GENOMIC DNA]</scope>
    <source>
        <strain evidence="3 4">JA643</strain>
    </source>
</reference>
<feature type="region of interest" description="Disordered" evidence="1">
    <location>
        <begin position="237"/>
        <end position="263"/>
    </location>
</feature>
<dbReference type="SUPFAM" id="SSF53335">
    <property type="entry name" value="S-adenosyl-L-methionine-dependent methyltransferases"/>
    <property type="match status" value="1"/>
</dbReference>
<name>A0A8I1GEK1_9HYPH</name>
<keyword evidence="3" id="KW-0808">Transferase</keyword>
<dbReference type="Pfam" id="PF08241">
    <property type="entry name" value="Methyltransf_11"/>
    <property type="match status" value="1"/>
</dbReference>
<sequence length="263" mass="29301">MYDDVSHLRDFYASPLGQHARRIIAHRVRARWDNVSGLDVVGLGYAAPYLRIFSGEARTTAALMPYRQGAVQWPSEGPFRAALVSDTELPMRDKSVDCVLVVHGLEHVDARHNYLREIWRVLMPHGRLILVAPNRRGAWARFESTPFGHGRPYSLRQMEDLLRDALFEPVGVTPCLFAPPFRARYLPFAATAWERAGAGLWPAFAGVLIVEAVKLAYAEIRVSVKKPAFASMPALNGGLSPARRHPDEGGKPRSPAFRDPLGD</sequence>
<evidence type="ECO:0000313" key="3">
    <source>
        <dbReference type="EMBL" id="MBJ7542196.1"/>
    </source>
</evidence>
<proteinExistence type="predicted"/>
<keyword evidence="4" id="KW-1185">Reference proteome</keyword>
<dbReference type="InterPro" id="IPR013216">
    <property type="entry name" value="Methyltransf_11"/>
</dbReference>
<evidence type="ECO:0000259" key="2">
    <source>
        <dbReference type="Pfam" id="PF08241"/>
    </source>
</evidence>
<dbReference type="InterPro" id="IPR029063">
    <property type="entry name" value="SAM-dependent_MTases_sf"/>
</dbReference>
<gene>
    <name evidence="3" type="ORF">JDN41_01325</name>
</gene>
<dbReference type="AlphaFoldDB" id="A0A8I1GEK1"/>
<dbReference type="Gene3D" id="3.40.50.150">
    <property type="entry name" value="Vaccinia Virus protein VP39"/>
    <property type="match status" value="1"/>
</dbReference>
<keyword evidence="3" id="KW-0489">Methyltransferase</keyword>
<dbReference type="Proteomes" id="UP000623250">
    <property type="component" value="Unassembled WGS sequence"/>
</dbReference>
<dbReference type="EMBL" id="JAEMUK010000002">
    <property type="protein sequence ID" value="MBJ7542196.1"/>
    <property type="molecule type" value="Genomic_DNA"/>
</dbReference>
<dbReference type="GO" id="GO:0032259">
    <property type="term" value="P:methylation"/>
    <property type="evidence" value="ECO:0007669"/>
    <property type="project" value="UniProtKB-KW"/>
</dbReference>
<comment type="caution">
    <text evidence="3">The sequence shown here is derived from an EMBL/GenBank/DDBJ whole genome shotgun (WGS) entry which is preliminary data.</text>
</comment>
<evidence type="ECO:0000313" key="4">
    <source>
        <dbReference type="Proteomes" id="UP000623250"/>
    </source>
</evidence>
<feature type="domain" description="Methyltransferase type 11" evidence="2">
    <location>
        <begin position="83"/>
        <end position="130"/>
    </location>
</feature>